<evidence type="ECO:0000256" key="1">
    <source>
        <dbReference type="ARBA" id="ARBA00005417"/>
    </source>
</evidence>
<dbReference type="Pfam" id="PF00005">
    <property type="entry name" value="ABC_tran"/>
    <property type="match status" value="1"/>
</dbReference>
<keyword evidence="6" id="KW-0067">ATP-binding</keyword>
<dbReference type="InterPro" id="IPR027417">
    <property type="entry name" value="P-loop_NTPase"/>
</dbReference>
<evidence type="ECO:0000256" key="2">
    <source>
        <dbReference type="ARBA" id="ARBA00022448"/>
    </source>
</evidence>
<accession>A0ABP0MSB6</accession>
<keyword evidence="4" id="KW-0812">Transmembrane</keyword>
<dbReference type="InterPro" id="IPR003439">
    <property type="entry name" value="ABC_transporter-like_ATP-bd"/>
</dbReference>
<feature type="transmembrane region" description="Helical" evidence="4">
    <location>
        <begin position="102"/>
        <end position="125"/>
    </location>
</feature>
<feature type="transmembrane region" description="Helical" evidence="4">
    <location>
        <begin position="137"/>
        <end position="157"/>
    </location>
</feature>
<dbReference type="Proteomes" id="UP001642464">
    <property type="component" value="Unassembled WGS sequence"/>
</dbReference>
<protein>
    <submittedName>
        <fullName evidence="6">ATP-binding cassette sub-family A member 2 (ATP-binding cassette transporter 2) (ATP-binding cassette 2)</fullName>
    </submittedName>
</protein>
<dbReference type="PANTHER" id="PTHR43335:SF3">
    <property type="entry name" value="ABC TRANSPORTER"/>
    <property type="match status" value="1"/>
</dbReference>
<feature type="region of interest" description="Disordered" evidence="3">
    <location>
        <begin position="1"/>
        <end position="20"/>
    </location>
</feature>
<proteinExistence type="inferred from homology"/>
<evidence type="ECO:0000313" key="6">
    <source>
        <dbReference type="EMBL" id="CAK9053707.1"/>
    </source>
</evidence>
<dbReference type="GO" id="GO:0005524">
    <property type="term" value="F:ATP binding"/>
    <property type="evidence" value="ECO:0007669"/>
    <property type="project" value="UniProtKB-KW"/>
</dbReference>
<organism evidence="6 7">
    <name type="scientific">Durusdinium trenchii</name>
    <dbReference type="NCBI Taxonomy" id="1381693"/>
    <lineage>
        <taxon>Eukaryota</taxon>
        <taxon>Sar</taxon>
        <taxon>Alveolata</taxon>
        <taxon>Dinophyceae</taxon>
        <taxon>Suessiales</taxon>
        <taxon>Symbiodiniaceae</taxon>
        <taxon>Durusdinium</taxon>
    </lineage>
</organism>
<keyword evidence="2" id="KW-0813">Transport</keyword>
<dbReference type="EMBL" id="CAXAMM010023493">
    <property type="protein sequence ID" value="CAK9053707.1"/>
    <property type="molecule type" value="Genomic_DNA"/>
</dbReference>
<keyword evidence="4" id="KW-1133">Transmembrane helix</keyword>
<dbReference type="PANTHER" id="PTHR43335">
    <property type="entry name" value="ABC TRANSPORTER, ATP-BINDING PROTEIN"/>
    <property type="match status" value="1"/>
</dbReference>
<feature type="domain" description="ABC transporter" evidence="5">
    <location>
        <begin position="411"/>
        <end position="535"/>
    </location>
</feature>
<keyword evidence="7" id="KW-1185">Reference proteome</keyword>
<reference evidence="6 7" key="1">
    <citation type="submission" date="2024-02" db="EMBL/GenBank/DDBJ databases">
        <authorList>
            <person name="Chen Y."/>
            <person name="Shah S."/>
            <person name="Dougan E. K."/>
            <person name="Thang M."/>
            <person name="Chan C."/>
        </authorList>
    </citation>
    <scope>NUCLEOTIDE SEQUENCE [LARGE SCALE GENOMIC DNA]</scope>
</reference>
<sequence>MAVRTFEQTDVPPAWRTDEQGFTASGPVGLGTVSIVGFDPDAHANNDRIAAAETAWHAIMAPLITDRLEEGRRMLGASRWDGTSLGTVSMQAALGWVSRAPVVGMGAFLAIFAMMLGLAIALGPIDRFALRRLRSLHRWWLTAIAWIALATVGAWLAPSYVRSGPTTVGNIRTVDAWQDTTGTVHSWQTTISGIFLNRSAAIEFDSLDQTAWLSPAVHPWQYTGMGSLTSVSTNAAPATQPTTARLWTTRSFEQQGPTTLPLGVDFAEGRDRFELRLRGPIAERVETIAVRTGGRWLHLLPGGSPRRDGSDLILHAIRRDLVAQPPRSFDIDHLLGSRDGLRPFMYGDVDRRPPPSLTLELRGPANRTKSFEALSDTDDWAVVYLAWDGDDPLIAANARNLTKRYGKLLALDDLSLDIGPGEVFGFIGPNGAGKSTTMKILACLMKADSGKATVDGHDVRTEGATIRRLIGYMPDFLGVYEDLTVDEYLQFFASAFEIPRKERKTVVEGVLELTDLADKRRSPVDGLSRGMTQRLG</sequence>
<comment type="similarity">
    <text evidence="1">Belongs to the ABC transporter superfamily.</text>
</comment>
<evidence type="ECO:0000256" key="4">
    <source>
        <dbReference type="SAM" id="Phobius"/>
    </source>
</evidence>
<evidence type="ECO:0000256" key="3">
    <source>
        <dbReference type="SAM" id="MobiDB-lite"/>
    </source>
</evidence>
<dbReference type="Gene3D" id="3.40.50.300">
    <property type="entry name" value="P-loop containing nucleotide triphosphate hydrolases"/>
    <property type="match status" value="1"/>
</dbReference>
<comment type="caution">
    <text evidence="6">The sequence shown here is derived from an EMBL/GenBank/DDBJ whole genome shotgun (WGS) entry which is preliminary data.</text>
</comment>
<evidence type="ECO:0000259" key="5">
    <source>
        <dbReference type="Pfam" id="PF00005"/>
    </source>
</evidence>
<name>A0ABP0MSB6_9DINO</name>
<dbReference type="SUPFAM" id="SSF52540">
    <property type="entry name" value="P-loop containing nucleoside triphosphate hydrolases"/>
    <property type="match status" value="1"/>
</dbReference>
<evidence type="ECO:0000313" key="7">
    <source>
        <dbReference type="Proteomes" id="UP001642464"/>
    </source>
</evidence>
<keyword evidence="6" id="KW-0547">Nucleotide-binding</keyword>
<keyword evidence="4" id="KW-0472">Membrane</keyword>
<feature type="non-terminal residue" evidence="6">
    <location>
        <position position="536"/>
    </location>
</feature>
<gene>
    <name evidence="6" type="ORF">SCF082_LOCUS29242</name>
</gene>